<accession>A0ABP1A5S5</accession>
<gene>
    <name evidence="1" type="ORF">CSSPJE1EN2_LOCUS869</name>
</gene>
<evidence type="ECO:0000313" key="1">
    <source>
        <dbReference type="EMBL" id="CAK9857874.1"/>
    </source>
</evidence>
<organism evidence="1 2">
    <name type="scientific">Sphagnum jensenii</name>
    <dbReference type="NCBI Taxonomy" id="128206"/>
    <lineage>
        <taxon>Eukaryota</taxon>
        <taxon>Viridiplantae</taxon>
        <taxon>Streptophyta</taxon>
        <taxon>Embryophyta</taxon>
        <taxon>Bryophyta</taxon>
        <taxon>Sphagnophytina</taxon>
        <taxon>Sphagnopsida</taxon>
        <taxon>Sphagnales</taxon>
        <taxon>Sphagnaceae</taxon>
        <taxon>Sphagnum</taxon>
    </lineage>
</organism>
<protein>
    <submittedName>
        <fullName evidence="1">Uncharacterized protein</fullName>
    </submittedName>
</protein>
<dbReference type="Proteomes" id="UP001497522">
    <property type="component" value="Chromosome 1"/>
</dbReference>
<reference evidence="1 2" key="1">
    <citation type="submission" date="2024-03" db="EMBL/GenBank/DDBJ databases">
        <authorList>
            <consortium name="ELIXIR-Norway"/>
            <consortium name="Elixir Norway"/>
        </authorList>
    </citation>
    <scope>NUCLEOTIDE SEQUENCE [LARGE SCALE GENOMIC DNA]</scope>
</reference>
<name>A0ABP1A5S5_9BRYO</name>
<dbReference type="EMBL" id="OZ023702">
    <property type="protein sequence ID" value="CAK9857874.1"/>
    <property type="molecule type" value="Genomic_DNA"/>
</dbReference>
<proteinExistence type="predicted"/>
<evidence type="ECO:0000313" key="2">
    <source>
        <dbReference type="Proteomes" id="UP001497522"/>
    </source>
</evidence>
<sequence>MGHELQHYIDSMPPQGAIPMSPLLLSPIQDVSCLWTIPMPTATSGTPSGRESMSFSKVITNLGGGMGEGHCSWESCLGMASDGSAVCTGSWDTSLKVSVFLVVDYKLTVFTHWISVPAALE</sequence>
<keyword evidence="2" id="KW-1185">Reference proteome</keyword>